<dbReference type="InParanoid" id="A0A251SCD8"/>
<organism evidence="2 3">
    <name type="scientific">Helianthus annuus</name>
    <name type="common">Common sunflower</name>
    <dbReference type="NCBI Taxonomy" id="4232"/>
    <lineage>
        <taxon>Eukaryota</taxon>
        <taxon>Viridiplantae</taxon>
        <taxon>Streptophyta</taxon>
        <taxon>Embryophyta</taxon>
        <taxon>Tracheophyta</taxon>
        <taxon>Spermatophyta</taxon>
        <taxon>Magnoliopsida</taxon>
        <taxon>eudicotyledons</taxon>
        <taxon>Gunneridae</taxon>
        <taxon>Pentapetalae</taxon>
        <taxon>asterids</taxon>
        <taxon>campanulids</taxon>
        <taxon>Asterales</taxon>
        <taxon>Asteraceae</taxon>
        <taxon>Asteroideae</taxon>
        <taxon>Heliantheae alliance</taxon>
        <taxon>Heliantheae</taxon>
        <taxon>Helianthus</taxon>
    </lineage>
</organism>
<dbReference type="EMBL" id="MNCJ02000331">
    <property type="protein sequence ID" value="KAF5759899.1"/>
    <property type="molecule type" value="Genomic_DNA"/>
</dbReference>
<evidence type="ECO:0000313" key="1">
    <source>
        <dbReference type="EMBL" id="KAF5759899.1"/>
    </source>
</evidence>
<proteinExistence type="predicted"/>
<evidence type="ECO:0000313" key="3">
    <source>
        <dbReference type="Proteomes" id="UP000215914"/>
    </source>
</evidence>
<dbReference type="Proteomes" id="UP000215914">
    <property type="component" value="Chromosome 15"/>
</dbReference>
<dbReference type="AlphaFoldDB" id="A0A251SCD8"/>
<sequence>MVSAVVSVSDSCWFQGSGSACSGTRFSRFGVRFNPVNTGSNLVKLGQGQV</sequence>
<protein>
    <submittedName>
        <fullName evidence="2">Uncharacterized protein</fullName>
    </submittedName>
</protein>
<name>A0A251SCD8_HELAN</name>
<keyword evidence="3" id="KW-1185">Reference proteome</keyword>
<gene>
    <name evidence="2" type="ORF">HannXRQ_Chr15g0491471</name>
    <name evidence="1" type="ORF">HanXRQr2_Chr16g0746971</name>
</gene>
<dbReference type="Gramene" id="mRNA:HanXRQr2_Chr16g0746971">
    <property type="protein sequence ID" value="mRNA:HanXRQr2_Chr16g0746971"/>
    <property type="gene ID" value="HanXRQr2_Chr16g0746971"/>
</dbReference>
<reference evidence="1" key="3">
    <citation type="submission" date="2020-06" db="EMBL/GenBank/DDBJ databases">
        <title>Helianthus annuus Genome sequencing and assembly Release 2.</title>
        <authorList>
            <person name="Gouzy J."/>
            <person name="Langlade N."/>
            <person name="Munos S."/>
        </authorList>
    </citation>
    <scope>NUCLEOTIDE SEQUENCE</scope>
    <source>
        <tissue evidence="1">Leaves</tissue>
    </source>
</reference>
<accession>A0A251SCD8</accession>
<dbReference type="EMBL" id="CM007904">
    <property type="protein sequence ID" value="OTF96201.1"/>
    <property type="molecule type" value="Genomic_DNA"/>
</dbReference>
<reference evidence="1 3" key="1">
    <citation type="journal article" date="2017" name="Nature">
        <title>The sunflower genome provides insights into oil metabolism, flowering and Asterid evolution.</title>
        <authorList>
            <person name="Badouin H."/>
            <person name="Gouzy J."/>
            <person name="Grassa C.J."/>
            <person name="Murat F."/>
            <person name="Staton S.E."/>
            <person name="Cottret L."/>
            <person name="Lelandais-Briere C."/>
            <person name="Owens G.L."/>
            <person name="Carrere S."/>
            <person name="Mayjonade B."/>
            <person name="Legrand L."/>
            <person name="Gill N."/>
            <person name="Kane N.C."/>
            <person name="Bowers J.E."/>
            <person name="Hubner S."/>
            <person name="Bellec A."/>
            <person name="Berard A."/>
            <person name="Berges H."/>
            <person name="Blanchet N."/>
            <person name="Boniface M.C."/>
            <person name="Brunel D."/>
            <person name="Catrice O."/>
            <person name="Chaidir N."/>
            <person name="Claudel C."/>
            <person name="Donnadieu C."/>
            <person name="Faraut T."/>
            <person name="Fievet G."/>
            <person name="Helmstetter N."/>
            <person name="King M."/>
            <person name="Knapp S.J."/>
            <person name="Lai Z."/>
            <person name="Le Paslier M.C."/>
            <person name="Lippi Y."/>
            <person name="Lorenzon L."/>
            <person name="Mandel J.R."/>
            <person name="Marage G."/>
            <person name="Marchand G."/>
            <person name="Marquand E."/>
            <person name="Bret-Mestries E."/>
            <person name="Morien E."/>
            <person name="Nambeesan S."/>
            <person name="Nguyen T."/>
            <person name="Pegot-Espagnet P."/>
            <person name="Pouilly N."/>
            <person name="Raftis F."/>
            <person name="Sallet E."/>
            <person name="Schiex T."/>
            <person name="Thomas J."/>
            <person name="Vandecasteele C."/>
            <person name="Vares D."/>
            <person name="Vear F."/>
            <person name="Vautrin S."/>
            <person name="Crespi M."/>
            <person name="Mangin B."/>
            <person name="Burke J.M."/>
            <person name="Salse J."/>
            <person name="Munos S."/>
            <person name="Vincourt P."/>
            <person name="Rieseberg L.H."/>
            <person name="Langlade N.B."/>
        </authorList>
    </citation>
    <scope>NUCLEOTIDE SEQUENCE [LARGE SCALE GENOMIC DNA]</scope>
    <source>
        <strain evidence="3">cv. SF193</strain>
        <tissue evidence="1">Leaves</tissue>
    </source>
</reference>
<evidence type="ECO:0000313" key="2">
    <source>
        <dbReference type="EMBL" id="OTF96201.1"/>
    </source>
</evidence>
<reference evidence="2" key="2">
    <citation type="submission" date="2017-02" db="EMBL/GenBank/DDBJ databases">
        <title>Sunflower complete genome.</title>
        <authorList>
            <person name="Langlade N."/>
            <person name="Munos S."/>
        </authorList>
    </citation>
    <scope>NUCLEOTIDE SEQUENCE [LARGE SCALE GENOMIC DNA]</scope>
    <source>
        <tissue evidence="2">Leaves</tissue>
    </source>
</reference>